<feature type="region of interest" description="Disordered" evidence="1">
    <location>
        <begin position="374"/>
        <end position="434"/>
    </location>
</feature>
<feature type="compositionally biased region" description="Acidic residues" evidence="1">
    <location>
        <begin position="406"/>
        <end position="417"/>
    </location>
</feature>
<dbReference type="InterPro" id="IPR044680">
    <property type="entry name" value="EX1/2"/>
</dbReference>
<dbReference type="Pfam" id="PF12014">
    <property type="entry name" value="Cyclin_D1_bind"/>
    <property type="match status" value="1"/>
</dbReference>
<evidence type="ECO:0000313" key="2">
    <source>
        <dbReference type="EMBL" id="KAG2499169.1"/>
    </source>
</evidence>
<feature type="compositionally biased region" description="Gly residues" evidence="1">
    <location>
        <begin position="171"/>
        <end position="185"/>
    </location>
</feature>
<accession>A0A835YCG6</accession>
<dbReference type="Proteomes" id="UP000612055">
    <property type="component" value="Unassembled WGS sequence"/>
</dbReference>
<feature type="region of interest" description="Disordered" evidence="1">
    <location>
        <begin position="468"/>
        <end position="510"/>
    </location>
</feature>
<evidence type="ECO:0000256" key="1">
    <source>
        <dbReference type="SAM" id="MobiDB-lite"/>
    </source>
</evidence>
<feature type="compositionally biased region" description="Low complexity" evidence="1">
    <location>
        <begin position="418"/>
        <end position="434"/>
    </location>
</feature>
<evidence type="ECO:0000313" key="3">
    <source>
        <dbReference type="Proteomes" id="UP000612055"/>
    </source>
</evidence>
<proteinExistence type="predicted"/>
<organism evidence="2 3">
    <name type="scientific">Edaphochlamys debaryana</name>
    <dbReference type="NCBI Taxonomy" id="47281"/>
    <lineage>
        <taxon>Eukaryota</taxon>
        <taxon>Viridiplantae</taxon>
        <taxon>Chlorophyta</taxon>
        <taxon>core chlorophytes</taxon>
        <taxon>Chlorophyceae</taxon>
        <taxon>CS clade</taxon>
        <taxon>Chlamydomonadales</taxon>
        <taxon>Chlamydomonadales incertae sedis</taxon>
        <taxon>Edaphochlamys</taxon>
    </lineage>
</organism>
<sequence>MDELAEDAAHYQVELNLAVRQERYTDASRHKKKLTSIQAADTVAAVQRQLKEALATEQYGTAAELRDRGLVGLAGWWAGKDGPDDFQGHLLHVKPEFGRWTGRIYMARDIAAMNGWRENKLMQMLDRSGSDRGSMRGLAGLDGGAGGSGAGLGGGTIGTPMMEVFIREQGSGSGSASGSGSGSGAGMAASSSLADTGAGEAPLVPERLVHQAVALRPPAPKRTKLAKGGAVLPGSKAATGTSPAGAGVGPAIPAGVDPASVVRLSVAVAPDGSARISVLPPKPVRSQFSGWEEEEMRATLAALSGDSLKPVAPVRGAPMPRASTSARSAAPAAPAAAAEEEEDEDILTELTRMPAQVTMQGRDRFTFTVLEQGASGSTSASGRAGSVDTGASGSSVDLPPRWAVPIDDDESGSESDSDAVSPSAASASSSSSSASVASGGVAAAAAAAAAARRASGAETPVVEVEVELPDLESPGSSSNGRSLLDPADEAAAQRASRASSSRADADSDDEDDAALKVSFDMLSAGFGRVDAVATSVSNGEEQRILIEIPVGRLIRQQQKAAADEEARRASGAAASPSGPTSGEGKPRRAHKDTFDRLAERVAQLQTARAGRPVPPEHLALALRQLAQRLVSGELAADGSSDATATVPSAAQRAAAAAAARAAATSRPGSAAPAAAASAAATAQGATRIAYSRIPTDLPRSDPFCGLYLGAFGPHGPELIQLSRSIQDGEEVVCATKVTGDPNVPAGEVSFRAKVGRRHRLDSRDVYPDELGITARYKGEGRVAMAGYKSPRWVDGELLVFAVGASPVTGGAELGFVWSVPGEKRFLILLNKLDLKECDK</sequence>
<feature type="compositionally biased region" description="Low complexity" evidence="1">
    <location>
        <begin position="569"/>
        <end position="583"/>
    </location>
</feature>
<feature type="compositionally biased region" description="Low complexity" evidence="1">
    <location>
        <begin position="374"/>
        <end position="386"/>
    </location>
</feature>
<dbReference type="GO" id="GO:0042651">
    <property type="term" value="C:thylakoid membrane"/>
    <property type="evidence" value="ECO:0007669"/>
    <property type="project" value="TreeGrafter"/>
</dbReference>
<name>A0A835YCG6_9CHLO</name>
<dbReference type="AlphaFoldDB" id="A0A835YCG6"/>
<feature type="compositionally biased region" description="Low complexity" evidence="1">
    <location>
        <begin position="489"/>
        <end position="502"/>
    </location>
</feature>
<dbReference type="EMBL" id="JAEHOE010000007">
    <property type="protein sequence ID" value="KAG2499169.1"/>
    <property type="molecule type" value="Genomic_DNA"/>
</dbReference>
<feature type="region of interest" description="Disordered" evidence="1">
    <location>
        <begin position="311"/>
        <end position="344"/>
    </location>
</feature>
<protein>
    <submittedName>
        <fullName evidence="2">Uncharacterized protein</fullName>
    </submittedName>
</protein>
<keyword evidence="3" id="KW-1185">Reference proteome</keyword>
<feature type="compositionally biased region" description="Low complexity" evidence="1">
    <location>
        <begin position="317"/>
        <end position="337"/>
    </location>
</feature>
<dbReference type="PANTHER" id="PTHR33917:SF3">
    <property type="entry name" value="PROTEIN EXECUTER 1, CHLOROPLASTIC"/>
    <property type="match status" value="1"/>
</dbReference>
<gene>
    <name evidence="2" type="ORF">HYH03_002750</name>
</gene>
<dbReference type="GO" id="GO:0010343">
    <property type="term" value="P:singlet oxygen-mediated programmed cell death"/>
    <property type="evidence" value="ECO:0007669"/>
    <property type="project" value="InterPro"/>
</dbReference>
<comment type="caution">
    <text evidence="2">The sequence shown here is derived from an EMBL/GenBank/DDBJ whole genome shotgun (WGS) entry which is preliminary data.</text>
</comment>
<dbReference type="OrthoDB" id="722566at2759"/>
<feature type="region of interest" description="Disordered" evidence="1">
    <location>
        <begin position="220"/>
        <end position="243"/>
    </location>
</feature>
<feature type="region of interest" description="Disordered" evidence="1">
    <location>
        <begin position="559"/>
        <end position="592"/>
    </location>
</feature>
<reference evidence="2" key="1">
    <citation type="journal article" date="2020" name="bioRxiv">
        <title>Comparative genomics of Chlamydomonas.</title>
        <authorList>
            <person name="Craig R.J."/>
            <person name="Hasan A.R."/>
            <person name="Ness R.W."/>
            <person name="Keightley P.D."/>
        </authorList>
    </citation>
    <scope>NUCLEOTIDE SEQUENCE</scope>
    <source>
        <strain evidence="2">CCAP 11/70</strain>
    </source>
</reference>
<feature type="region of interest" description="Disordered" evidence="1">
    <location>
        <begin position="169"/>
        <end position="198"/>
    </location>
</feature>
<dbReference type="PANTHER" id="PTHR33917">
    <property type="entry name" value="PROTEIN EXECUTER 1, CHLOROPLASTIC"/>
    <property type="match status" value="1"/>
</dbReference>